<dbReference type="Proteomes" id="UP000556869">
    <property type="component" value="Unassembled WGS sequence"/>
</dbReference>
<gene>
    <name evidence="2" type="ORF">GGR96_003173</name>
</gene>
<dbReference type="EMBL" id="JAATJD010000003">
    <property type="protein sequence ID" value="NJB76051.1"/>
    <property type="molecule type" value="Genomic_DNA"/>
</dbReference>
<evidence type="ECO:0000256" key="1">
    <source>
        <dbReference type="SAM" id="MobiDB-lite"/>
    </source>
</evidence>
<sequence>MIRVRSVVVDLFNEHMQCMVGCIHSAQAARERANTKLAEMSLPQSRQTRNGKKMPGWYIRRDETEAKSP</sequence>
<accession>A0ABX0X352</accession>
<evidence type="ECO:0000313" key="2">
    <source>
        <dbReference type="EMBL" id="NJB76051.1"/>
    </source>
</evidence>
<feature type="region of interest" description="Disordered" evidence="1">
    <location>
        <begin position="40"/>
        <end position="69"/>
    </location>
</feature>
<keyword evidence="3" id="KW-1185">Reference proteome</keyword>
<feature type="compositionally biased region" description="Basic and acidic residues" evidence="1">
    <location>
        <begin position="59"/>
        <end position="69"/>
    </location>
</feature>
<comment type="caution">
    <text evidence="2">The sequence shown here is derived from an EMBL/GenBank/DDBJ whole genome shotgun (WGS) entry which is preliminary data.</text>
</comment>
<dbReference type="RefSeq" id="WP_157097807.1">
    <property type="nucleotide sequence ID" value="NZ_BAAAEQ010000003.1"/>
</dbReference>
<evidence type="ECO:0000313" key="3">
    <source>
        <dbReference type="Proteomes" id="UP000556869"/>
    </source>
</evidence>
<protein>
    <submittedName>
        <fullName evidence="2">Uncharacterized protein</fullName>
    </submittedName>
</protein>
<reference evidence="2 3" key="1">
    <citation type="submission" date="2020-03" db="EMBL/GenBank/DDBJ databases">
        <title>Genomic Encyclopedia of Type Strains, Phase IV (KMG-IV): sequencing the most valuable type-strain genomes for metagenomic binning, comparative biology and taxonomic classification.</title>
        <authorList>
            <person name="Goeker M."/>
        </authorList>
    </citation>
    <scope>NUCLEOTIDE SEQUENCE [LARGE SCALE GENOMIC DNA]</scope>
    <source>
        <strain evidence="2 3">DSM 18888</strain>
    </source>
</reference>
<name>A0ABX0X352_9PROT</name>
<organism evidence="2 3">
    <name type="scientific">Thalassospira tepidiphila</name>
    <dbReference type="NCBI Taxonomy" id="393657"/>
    <lineage>
        <taxon>Bacteria</taxon>
        <taxon>Pseudomonadati</taxon>
        <taxon>Pseudomonadota</taxon>
        <taxon>Alphaproteobacteria</taxon>
        <taxon>Rhodospirillales</taxon>
        <taxon>Thalassospiraceae</taxon>
        <taxon>Thalassospira</taxon>
    </lineage>
</organism>
<proteinExistence type="predicted"/>